<evidence type="ECO:0000256" key="4">
    <source>
        <dbReference type="ARBA" id="ARBA00022630"/>
    </source>
</evidence>
<keyword evidence="6" id="KW-0521">NADP</keyword>
<evidence type="ECO:0000313" key="11">
    <source>
        <dbReference type="EMBL" id="KAL3513776.1"/>
    </source>
</evidence>
<dbReference type="InterPro" id="IPR050982">
    <property type="entry name" value="Auxin_biosynth/cation_transpt"/>
</dbReference>
<dbReference type="InterPro" id="IPR020946">
    <property type="entry name" value="Flavin_mOase-like"/>
</dbReference>
<dbReference type="PANTHER" id="PTHR43539:SF9">
    <property type="entry name" value="INDOLE-3-PYRUVATE MONOOXYGENASE YUCCA11-RELATED"/>
    <property type="match status" value="1"/>
</dbReference>
<protein>
    <recommendedName>
        <fullName evidence="10">Flavin-containing monooxygenase</fullName>
        <ecNumber evidence="10">1.-.-.-</ecNumber>
    </recommendedName>
</protein>
<comment type="cofactor">
    <cofactor evidence="1 10">
        <name>FAD</name>
        <dbReference type="ChEBI" id="CHEBI:57692"/>
    </cofactor>
</comment>
<dbReference type="GO" id="GO:0103075">
    <property type="term" value="F:indole-3-pyruvate monooxygenase activity"/>
    <property type="evidence" value="ECO:0007669"/>
    <property type="project" value="UniProtKB-EC"/>
</dbReference>
<dbReference type="PANTHER" id="PTHR43539">
    <property type="entry name" value="FLAVIN-BINDING MONOOXYGENASE-LIKE PROTEIN (AFU_ORTHOLOGUE AFUA_4G09220)"/>
    <property type="match status" value="1"/>
</dbReference>
<proteinExistence type="inferred from homology"/>
<keyword evidence="7 10" id="KW-0560">Oxidoreductase</keyword>
<dbReference type="Pfam" id="PF00743">
    <property type="entry name" value="FMO-like"/>
    <property type="match status" value="1"/>
</dbReference>
<comment type="pathway">
    <text evidence="2">Plant hormone metabolism; auxin biosynthesis.</text>
</comment>
<dbReference type="AlphaFoldDB" id="A0ABD2Z4L9"/>
<dbReference type="EMBL" id="JBJUIK010000011">
    <property type="protein sequence ID" value="KAL3513776.1"/>
    <property type="molecule type" value="Genomic_DNA"/>
</dbReference>
<evidence type="ECO:0000256" key="7">
    <source>
        <dbReference type="ARBA" id="ARBA00023002"/>
    </source>
</evidence>
<dbReference type="SUPFAM" id="SSF51905">
    <property type="entry name" value="FAD/NAD(P)-binding domain"/>
    <property type="match status" value="2"/>
</dbReference>
<keyword evidence="12" id="KW-1185">Reference proteome</keyword>
<evidence type="ECO:0000256" key="6">
    <source>
        <dbReference type="ARBA" id="ARBA00022857"/>
    </source>
</evidence>
<evidence type="ECO:0000256" key="8">
    <source>
        <dbReference type="ARBA" id="ARBA00023070"/>
    </source>
</evidence>
<keyword evidence="5 10" id="KW-0274">FAD</keyword>
<keyword evidence="10" id="KW-0503">Monooxygenase</keyword>
<comment type="caution">
    <text evidence="11">The sequence shown here is derived from an EMBL/GenBank/DDBJ whole genome shotgun (WGS) entry which is preliminary data.</text>
</comment>
<reference evidence="11 12" key="1">
    <citation type="submission" date="2024-11" db="EMBL/GenBank/DDBJ databases">
        <title>A near-complete genome assembly of Cinchona calisaya.</title>
        <authorList>
            <person name="Lian D.C."/>
            <person name="Zhao X.W."/>
            <person name="Wei L."/>
        </authorList>
    </citation>
    <scope>NUCLEOTIDE SEQUENCE [LARGE SCALE GENOMIC DNA]</scope>
    <source>
        <tissue evidence="11">Nenye</tissue>
    </source>
</reference>
<evidence type="ECO:0000256" key="2">
    <source>
        <dbReference type="ARBA" id="ARBA00004814"/>
    </source>
</evidence>
<dbReference type="GO" id="GO:0009851">
    <property type="term" value="P:auxin biosynthetic process"/>
    <property type="evidence" value="ECO:0007669"/>
    <property type="project" value="UniProtKB-KW"/>
</dbReference>
<comment type="catalytic activity">
    <reaction evidence="9">
        <text>indole-3-pyruvate + NADPH + O2 + H(+) = (indol-3-yl)acetate + CO2 + NADP(+) + H2O</text>
        <dbReference type="Rhea" id="RHEA:34331"/>
        <dbReference type="ChEBI" id="CHEBI:15377"/>
        <dbReference type="ChEBI" id="CHEBI:15378"/>
        <dbReference type="ChEBI" id="CHEBI:15379"/>
        <dbReference type="ChEBI" id="CHEBI:16526"/>
        <dbReference type="ChEBI" id="CHEBI:17640"/>
        <dbReference type="ChEBI" id="CHEBI:30854"/>
        <dbReference type="ChEBI" id="CHEBI:57783"/>
        <dbReference type="ChEBI" id="CHEBI:58349"/>
        <dbReference type="EC" id="1.14.13.168"/>
    </reaction>
</comment>
<evidence type="ECO:0000256" key="9">
    <source>
        <dbReference type="ARBA" id="ARBA00047707"/>
    </source>
</evidence>
<dbReference type="Proteomes" id="UP001630127">
    <property type="component" value="Unassembled WGS sequence"/>
</dbReference>
<evidence type="ECO:0000256" key="1">
    <source>
        <dbReference type="ARBA" id="ARBA00001974"/>
    </source>
</evidence>
<evidence type="ECO:0000313" key="12">
    <source>
        <dbReference type="Proteomes" id="UP001630127"/>
    </source>
</evidence>
<dbReference type="EC" id="1.-.-.-" evidence="10"/>
<keyword evidence="8" id="KW-0073">Auxin biosynthesis</keyword>
<gene>
    <name evidence="11" type="ORF">ACH5RR_026493</name>
</gene>
<evidence type="ECO:0000256" key="5">
    <source>
        <dbReference type="ARBA" id="ARBA00022827"/>
    </source>
</evidence>
<organism evidence="11 12">
    <name type="scientific">Cinchona calisaya</name>
    <dbReference type="NCBI Taxonomy" id="153742"/>
    <lineage>
        <taxon>Eukaryota</taxon>
        <taxon>Viridiplantae</taxon>
        <taxon>Streptophyta</taxon>
        <taxon>Embryophyta</taxon>
        <taxon>Tracheophyta</taxon>
        <taxon>Spermatophyta</taxon>
        <taxon>Magnoliopsida</taxon>
        <taxon>eudicotyledons</taxon>
        <taxon>Gunneridae</taxon>
        <taxon>Pentapetalae</taxon>
        <taxon>asterids</taxon>
        <taxon>lamiids</taxon>
        <taxon>Gentianales</taxon>
        <taxon>Rubiaceae</taxon>
        <taxon>Cinchonoideae</taxon>
        <taxon>Cinchoneae</taxon>
        <taxon>Cinchona</taxon>
    </lineage>
</organism>
<dbReference type="Gene3D" id="3.50.50.60">
    <property type="entry name" value="FAD/NAD(P)-binding domain"/>
    <property type="match status" value="1"/>
</dbReference>
<comment type="similarity">
    <text evidence="3 10">Belongs to the FMO family.</text>
</comment>
<sequence length="267" mass="29870">MPFPSNAPNFVPKNDFIQYLDIYTSHFNINPIYCRLVECATFDVINKKWLVLAKNVLSGATQIYIAKFLVVATGENSQGFIPEILGLDSFGGVVMHFSNYGNGKNYCDKNVLVVGSRNSGMEIAYDLANWGANTSIVIRSPVHVLTKEMVQIGLNRLNFLPCDLVDNIIVLFSKLWYGNLAKYGLERPDKGPFFFLKSVTGRSPIIDVGTLDNIKTGEIKVLPTMKVDRDYVELSNGNKKNFDAIIFATGYKSAVRTWLKVMYLGIL</sequence>
<dbReference type="InterPro" id="IPR036188">
    <property type="entry name" value="FAD/NAD-bd_sf"/>
</dbReference>
<evidence type="ECO:0000256" key="10">
    <source>
        <dbReference type="RuleBase" id="RU361177"/>
    </source>
</evidence>
<accession>A0ABD2Z4L9</accession>
<evidence type="ECO:0000256" key="3">
    <source>
        <dbReference type="ARBA" id="ARBA00009183"/>
    </source>
</evidence>
<name>A0ABD2Z4L9_9GENT</name>
<keyword evidence="4 10" id="KW-0285">Flavoprotein</keyword>